<dbReference type="AlphaFoldDB" id="A0A423XFE9"/>
<dbReference type="InParanoid" id="A0A423XFE9"/>
<dbReference type="EMBL" id="LKEB01000011">
    <property type="protein sequence ID" value="ROW14900.1"/>
    <property type="molecule type" value="Genomic_DNA"/>
</dbReference>
<keyword evidence="2" id="KW-1185">Reference proteome</keyword>
<organism evidence="1 2">
    <name type="scientific">Cytospora leucostoma</name>
    <dbReference type="NCBI Taxonomy" id="1230097"/>
    <lineage>
        <taxon>Eukaryota</taxon>
        <taxon>Fungi</taxon>
        <taxon>Dikarya</taxon>
        <taxon>Ascomycota</taxon>
        <taxon>Pezizomycotina</taxon>
        <taxon>Sordariomycetes</taxon>
        <taxon>Sordariomycetidae</taxon>
        <taxon>Diaporthales</taxon>
        <taxon>Cytosporaceae</taxon>
        <taxon>Cytospora</taxon>
    </lineage>
</organism>
<gene>
    <name evidence="1" type="ORF">VPNG_03434</name>
</gene>
<comment type="caution">
    <text evidence="1">The sequence shown here is derived from an EMBL/GenBank/DDBJ whole genome shotgun (WGS) entry which is preliminary data.</text>
</comment>
<proteinExistence type="predicted"/>
<dbReference type="Proteomes" id="UP000285146">
    <property type="component" value="Unassembled WGS sequence"/>
</dbReference>
<accession>A0A423XFE9</accession>
<sequence length="70" mass="7276">MFGESSLIGMAAETIARGYDVAAVMGDMVFGSPATDVLDVGSDLRDCETMTSFISTTDTVDFGVVGEDSL</sequence>
<dbReference type="OrthoDB" id="4757901at2759"/>
<name>A0A423XFE9_9PEZI</name>
<evidence type="ECO:0000313" key="1">
    <source>
        <dbReference type="EMBL" id="ROW14900.1"/>
    </source>
</evidence>
<protein>
    <submittedName>
        <fullName evidence="1">Uncharacterized protein</fullName>
    </submittedName>
</protein>
<reference evidence="1 2" key="1">
    <citation type="submission" date="2015-09" db="EMBL/GenBank/DDBJ databases">
        <title>Host preference determinants of Valsa canker pathogens revealed by comparative genomics.</title>
        <authorList>
            <person name="Yin Z."/>
            <person name="Huang L."/>
        </authorList>
    </citation>
    <scope>NUCLEOTIDE SEQUENCE [LARGE SCALE GENOMIC DNA]</scope>
    <source>
        <strain evidence="1 2">SXYLt</strain>
    </source>
</reference>
<evidence type="ECO:0000313" key="2">
    <source>
        <dbReference type="Proteomes" id="UP000285146"/>
    </source>
</evidence>